<dbReference type="GO" id="GO:0008375">
    <property type="term" value="F:acetylglucosaminyltransferase activity"/>
    <property type="evidence" value="ECO:0007669"/>
    <property type="project" value="TreeGrafter"/>
</dbReference>
<comment type="subcellular location">
    <subcellularLocation>
        <location evidence="1">Membrane</location>
        <topology evidence="1">Single-pass type II membrane protein</topology>
    </subcellularLocation>
</comment>
<comment type="similarity">
    <text evidence="10">Belongs to the glycosyltransferase 14 family.</text>
</comment>
<feature type="transmembrane region" description="Helical" evidence="11">
    <location>
        <begin position="52"/>
        <end position="70"/>
    </location>
</feature>
<evidence type="ECO:0000256" key="10">
    <source>
        <dbReference type="ARBA" id="ARBA00038150"/>
    </source>
</evidence>
<reference evidence="12 13" key="2">
    <citation type="submission" date="2018-11" db="EMBL/GenBank/DDBJ databases">
        <authorList>
            <consortium name="Pathogen Informatics"/>
        </authorList>
    </citation>
    <scope>NUCLEOTIDE SEQUENCE [LARGE SCALE GENOMIC DNA]</scope>
    <source>
        <strain evidence="12 13">Egypt</strain>
    </source>
</reference>
<evidence type="ECO:0000256" key="4">
    <source>
        <dbReference type="ARBA" id="ARBA00022679"/>
    </source>
</evidence>
<evidence type="ECO:0000256" key="1">
    <source>
        <dbReference type="ARBA" id="ARBA00004606"/>
    </source>
</evidence>
<keyword evidence="13" id="KW-1185">Reference proteome</keyword>
<keyword evidence="7 11" id="KW-1133">Transmembrane helix</keyword>
<name>A0A183AZT4_9TREM</name>
<keyword evidence="9" id="KW-0325">Glycoprotein</keyword>
<dbReference type="AlphaFoldDB" id="A0A183AZT4"/>
<evidence type="ECO:0000256" key="11">
    <source>
        <dbReference type="SAM" id="Phobius"/>
    </source>
</evidence>
<evidence type="ECO:0000313" key="13">
    <source>
        <dbReference type="Proteomes" id="UP000272942"/>
    </source>
</evidence>
<evidence type="ECO:0000313" key="14">
    <source>
        <dbReference type="WBParaSite" id="ECPE_0001250501-mRNA-1"/>
    </source>
</evidence>
<dbReference type="WBParaSite" id="ECPE_0001250501-mRNA-1">
    <property type="protein sequence ID" value="ECPE_0001250501-mRNA-1"/>
    <property type="gene ID" value="ECPE_0001250501"/>
</dbReference>
<accession>A0A183AZT4</accession>
<dbReference type="PANTHER" id="PTHR19297">
    <property type="entry name" value="GLYCOSYLTRANSFERASE 14 FAMILY MEMBER"/>
    <property type="match status" value="1"/>
</dbReference>
<protein>
    <submittedName>
        <fullName evidence="14">Protein xylosyltransferase</fullName>
    </submittedName>
</protein>
<dbReference type="OrthoDB" id="2019572at2759"/>
<evidence type="ECO:0000313" key="12">
    <source>
        <dbReference type="EMBL" id="VDP89741.1"/>
    </source>
</evidence>
<evidence type="ECO:0000256" key="6">
    <source>
        <dbReference type="ARBA" id="ARBA00022968"/>
    </source>
</evidence>
<keyword evidence="6" id="KW-0735">Signal-anchor</keyword>
<keyword evidence="4" id="KW-0808">Transferase</keyword>
<reference evidence="14" key="1">
    <citation type="submission" date="2016-06" db="UniProtKB">
        <authorList>
            <consortium name="WormBaseParasite"/>
        </authorList>
    </citation>
    <scope>IDENTIFICATION</scope>
</reference>
<keyword evidence="5 11" id="KW-0812">Transmembrane</keyword>
<keyword evidence="8 11" id="KW-0472">Membrane</keyword>
<dbReference type="GO" id="GO:0016020">
    <property type="term" value="C:membrane"/>
    <property type="evidence" value="ECO:0007669"/>
    <property type="project" value="UniProtKB-SubCell"/>
</dbReference>
<proteinExistence type="inferred from homology"/>
<organism evidence="14">
    <name type="scientific">Echinostoma caproni</name>
    <dbReference type="NCBI Taxonomy" id="27848"/>
    <lineage>
        <taxon>Eukaryota</taxon>
        <taxon>Metazoa</taxon>
        <taxon>Spiralia</taxon>
        <taxon>Lophotrochozoa</taxon>
        <taxon>Platyhelminthes</taxon>
        <taxon>Trematoda</taxon>
        <taxon>Digenea</taxon>
        <taxon>Plagiorchiida</taxon>
        <taxon>Echinostomata</taxon>
        <taxon>Echinostomatoidea</taxon>
        <taxon>Echinostomatidae</taxon>
        <taxon>Echinostoma</taxon>
    </lineage>
</organism>
<gene>
    <name evidence="12" type="ORF">ECPE_LOCUS12469</name>
</gene>
<evidence type="ECO:0000256" key="9">
    <source>
        <dbReference type="ARBA" id="ARBA00023180"/>
    </source>
</evidence>
<dbReference type="Pfam" id="PF02485">
    <property type="entry name" value="Branch"/>
    <property type="match status" value="1"/>
</dbReference>
<evidence type="ECO:0000256" key="2">
    <source>
        <dbReference type="ARBA" id="ARBA00004922"/>
    </source>
</evidence>
<dbReference type="EMBL" id="UZAN01052921">
    <property type="protein sequence ID" value="VDP89741.1"/>
    <property type="molecule type" value="Genomic_DNA"/>
</dbReference>
<comment type="pathway">
    <text evidence="2">Protein modification; protein glycosylation.</text>
</comment>
<evidence type="ECO:0000256" key="7">
    <source>
        <dbReference type="ARBA" id="ARBA00022989"/>
    </source>
</evidence>
<keyword evidence="3" id="KW-0328">Glycosyltransferase</keyword>
<evidence type="ECO:0000256" key="3">
    <source>
        <dbReference type="ARBA" id="ARBA00022676"/>
    </source>
</evidence>
<evidence type="ECO:0000256" key="5">
    <source>
        <dbReference type="ARBA" id="ARBA00022692"/>
    </source>
</evidence>
<dbReference type="Proteomes" id="UP000272942">
    <property type="component" value="Unassembled WGS sequence"/>
</dbReference>
<sequence>MKQIDRFVRRMVISFWGVIEIHLSVWTMKFPAHIRIPSTRVNSSFNPIRLKLILKILVVLCGLLILFAYVSSTMREETTGAFKLPPFSGPLFKSDCTSLLQYANISYKFTVRPEEQEFPIAYSLLVYTDVDRVLRLLRAIYRPQNFYCIHIDRKSKAEFIEIMERLKQCPDLAHNVFFVDPSERLDVQWGQMSVLDADLTCARILFERAPGGWKYWINLTGQEFPLRTNWELVRALRLLNGANIVEAIYRRRNLGRCPPPDLLPFNVMFFVGYHKHLHCFYYGRFNKPEAYHVL</sequence>
<evidence type="ECO:0000256" key="8">
    <source>
        <dbReference type="ARBA" id="ARBA00023136"/>
    </source>
</evidence>
<dbReference type="PANTHER" id="PTHR19297:SF185">
    <property type="entry name" value="BETA-1,3-GALACTOSYL-O-GLYCOSYL-GLYCOPROTEIN BETA-1,6-N-ACETYLGLUCOSAMINYLTRANSFERASE 3"/>
    <property type="match status" value="1"/>
</dbReference>
<dbReference type="InterPro" id="IPR003406">
    <property type="entry name" value="Glyco_trans_14"/>
</dbReference>